<proteinExistence type="inferred from homology"/>
<dbReference type="SUPFAM" id="SSF109998">
    <property type="entry name" value="Triger factor/SurA peptide-binding domain-like"/>
    <property type="match status" value="1"/>
</dbReference>
<evidence type="ECO:0000256" key="11">
    <source>
        <dbReference type="ARBA" id="ARBA00029986"/>
    </source>
</evidence>
<dbReference type="Pfam" id="PF00254">
    <property type="entry name" value="FKBP_C"/>
    <property type="match status" value="1"/>
</dbReference>
<evidence type="ECO:0000313" key="15">
    <source>
        <dbReference type="EMBL" id="QCI19481.1"/>
    </source>
</evidence>
<evidence type="ECO:0000256" key="7">
    <source>
        <dbReference type="ARBA" id="ARBA00023110"/>
    </source>
</evidence>
<dbReference type="InterPro" id="IPR008880">
    <property type="entry name" value="Trigger_fac_C"/>
</dbReference>
<name>A0A4D6Y0X0_9GAMM</name>
<dbReference type="Pfam" id="PF05698">
    <property type="entry name" value="Trigger_C"/>
    <property type="match status" value="1"/>
</dbReference>
<dbReference type="InterPro" id="IPR008881">
    <property type="entry name" value="Trigger_fac_ribosome-bd_bac"/>
</dbReference>
<dbReference type="GO" id="GO:0005737">
    <property type="term" value="C:cytoplasm"/>
    <property type="evidence" value="ECO:0007669"/>
    <property type="project" value="UniProtKB-SubCell"/>
</dbReference>
<evidence type="ECO:0000256" key="1">
    <source>
        <dbReference type="ARBA" id="ARBA00000971"/>
    </source>
</evidence>
<evidence type="ECO:0000259" key="12">
    <source>
        <dbReference type="Pfam" id="PF00254"/>
    </source>
</evidence>
<dbReference type="NCBIfam" id="TIGR00115">
    <property type="entry name" value="tig"/>
    <property type="match status" value="1"/>
</dbReference>
<sequence length="429" mass="51679">MKKKKKENKTITSHLVTLNISKQEFLKRINLESIILKKNISLHGFRKGKVPLNIIYEMHKNEIMQKSLTYLMEKNFLDYLNKKKCKILEYPKYIFQGYSLNKTITYSVKFYEYLSPSIQSIKNTTIIKPIINITNSDKSFYLKKIYKNYLSWKNTSYSLIQKSDKITIDYELKFNNLYIEKYKTKNFSFTIENKLLFSEIRNKLLGHKIGDICNIYKTFSSNYCEKELKGKKVKIVILIKNVEKPCLSISKKREFLKKIKNNLFNTIKKKIKIESNVLKKIYIKKQVINNILKRNSISFPKKIIKEEMDLIYKYYNVKYKKNFRCLLSVYSEKKVKTEAIKNLILKLTFKKIINDNPIVIDKNIIQKFFQNYLKEKNIYSRYLNTYYKNTEIRKKVDNHIIEKQIYLSLLKIMKIIYKKYSFQQFLKKI</sequence>
<evidence type="ECO:0000313" key="16">
    <source>
        <dbReference type="Proteomes" id="UP000298677"/>
    </source>
</evidence>
<evidence type="ECO:0000256" key="6">
    <source>
        <dbReference type="ARBA" id="ARBA00022618"/>
    </source>
</evidence>
<dbReference type="InterPro" id="IPR037041">
    <property type="entry name" value="Trigger_fac_C_sf"/>
</dbReference>
<dbReference type="InterPro" id="IPR001179">
    <property type="entry name" value="PPIase_FKBP_dom"/>
</dbReference>
<organism evidence="15 16">
    <name type="scientific">Buchnera aphidicola</name>
    <name type="common">Anoecia oenotherae</name>
    <dbReference type="NCBI Taxonomy" id="1241833"/>
    <lineage>
        <taxon>Bacteria</taxon>
        <taxon>Pseudomonadati</taxon>
        <taxon>Pseudomonadota</taxon>
        <taxon>Gammaproteobacteria</taxon>
        <taxon>Enterobacterales</taxon>
        <taxon>Erwiniaceae</taxon>
        <taxon>Buchnera</taxon>
    </lineage>
</organism>
<evidence type="ECO:0000259" key="13">
    <source>
        <dbReference type="Pfam" id="PF05697"/>
    </source>
</evidence>
<dbReference type="GO" id="GO:0051301">
    <property type="term" value="P:cell division"/>
    <property type="evidence" value="ECO:0007669"/>
    <property type="project" value="UniProtKB-KW"/>
</dbReference>
<feature type="domain" description="PPIase FKBP-type" evidence="12">
    <location>
        <begin position="160"/>
        <end position="233"/>
    </location>
</feature>
<gene>
    <name evidence="15" type="primary">tig</name>
    <name evidence="15" type="ORF">D9V65_01875</name>
</gene>
<evidence type="ECO:0000256" key="5">
    <source>
        <dbReference type="ARBA" id="ARBA00016902"/>
    </source>
</evidence>
<keyword evidence="7" id="KW-0697">Rotamase</keyword>
<accession>A0A4D6Y0X0</accession>
<feature type="domain" description="Trigger factor ribosome-binding bacterial" evidence="13">
    <location>
        <begin position="3"/>
        <end position="137"/>
    </location>
</feature>
<keyword evidence="6" id="KW-0132">Cell division</keyword>
<evidence type="ECO:0000259" key="14">
    <source>
        <dbReference type="Pfam" id="PF05698"/>
    </source>
</evidence>
<dbReference type="InterPro" id="IPR036611">
    <property type="entry name" value="Trigger_fac_ribosome-bd_sf"/>
</dbReference>
<keyword evidence="16" id="KW-1185">Reference proteome</keyword>
<dbReference type="InterPro" id="IPR046357">
    <property type="entry name" value="PPIase_dom_sf"/>
</dbReference>
<comment type="catalytic activity">
    <reaction evidence="1">
        <text>[protein]-peptidylproline (omega=180) = [protein]-peptidylproline (omega=0)</text>
        <dbReference type="Rhea" id="RHEA:16237"/>
        <dbReference type="Rhea" id="RHEA-COMP:10747"/>
        <dbReference type="Rhea" id="RHEA-COMP:10748"/>
        <dbReference type="ChEBI" id="CHEBI:83833"/>
        <dbReference type="ChEBI" id="CHEBI:83834"/>
        <dbReference type="EC" id="5.2.1.8"/>
    </reaction>
</comment>
<evidence type="ECO:0000256" key="8">
    <source>
        <dbReference type="ARBA" id="ARBA00023186"/>
    </source>
</evidence>
<dbReference type="GO" id="GO:0003755">
    <property type="term" value="F:peptidyl-prolyl cis-trans isomerase activity"/>
    <property type="evidence" value="ECO:0007669"/>
    <property type="project" value="UniProtKB-KW"/>
</dbReference>
<dbReference type="SUPFAM" id="SSF54534">
    <property type="entry name" value="FKBP-like"/>
    <property type="match status" value="1"/>
</dbReference>
<dbReference type="GO" id="GO:0015031">
    <property type="term" value="P:protein transport"/>
    <property type="evidence" value="ECO:0007669"/>
    <property type="project" value="InterPro"/>
</dbReference>
<evidence type="ECO:0000256" key="2">
    <source>
        <dbReference type="ARBA" id="ARBA00004496"/>
    </source>
</evidence>
<feature type="domain" description="Trigger factor C-terminal" evidence="14">
    <location>
        <begin position="264"/>
        <end position="410"/>
    </location>
</feature>
<dbReference type="EMBL" id="CP033012">
    <property type="protein sequence ID" value="QCI19481.1"/>
    <property type="molecule type" value="Genomic_DNA"/>
</dbReference>
<keyword evidence="8" id="KW-0143">Chaperone</keyword>
<evidence type="ECO:0000256" key="4">
    <source>
        <dbReference type="ARBA" id="ARBA00013194"/>
    </source>
</evidence>
<evidence type="ECO:0000256" key="3">
    <source>
        <dbReference type="ARBA" id="ARBA00005464"/>
    </source>
</evidence>
<dbReference type="Gene3D" id="3.10.50.40">
    <property type="match status" value="1"/>
</dbReference>
<dbReference type="Proteomes" id="UP000298677">
    <property type="component" value="Chromosome"/>
</dbReference>
<dbReference type="OrthoDB" id="9767721at2"/>
<dbReference type="Gene3D" id="3.30.70.1050">
    <property type="entry name" value="Trigger factor ribosome-binding domain"/>
    <property type="match status" value="1"/>
</dbReference>
<dbReference type="GO" id="GO:0006457">
    <property type="term" value="P:protein folding"/>
    <property type="evidence" value="ECO:0007669"/>
    <property type="project" value="InterPro"/>
</dbReference>
<dbReference type="PIRSF" id="PIRSF003095">
    <property type="entry name" value="Trigger_factor"/>
    <property type="match status" value="1"/>
</dbReference>
<keyword evidence="9 15" id="KW-0413">Isomerase</keyword>
<dbReference type="SUPFAM" id="SSF102735">
    <property type="entry name" value="Trigger factor ribosome-binding domain"/>
    <property type="match status" value="1"/>
</dbReference>
<dbReference type="Gene3D" id="1.10.3120.10">
    <property type="entry name" value="Trigger factor, C-terminal domain"/>
    <property type="match status" value="1"/>
</dbReference>
<evidence type="ECO:0000256" key="10">
    <source>
        <dbReference type="ARBA" id="ARBA00023306"/>
    </source>
</evidence>
<evidence type="ECO:0000256" key="9">
    <source>
        <dbReference type="ARBA" id="ARBA00023235"/>
    </source>
</evidence>
<dbReference type="AlphaFoldDB" id="A0A4D6Y0X0"/>
<dbReference type="EC" id="5.2.1.8" evidence="4"/>
<dbReference type="RefSeq" id="WP_158341955.1">
    <property type="nucleotide sequence ID" value="NZ_CP033012.1"/>
</dbReference>
<dbReference type="InterPro" id="IPR005215">
    <property type="entry name" value="Trig_fac"/>
</dbReference>
<comment type="similarity">
    <text evidence="3">Belongs to the FKBP-type PPIase family. Tig subfamily.</text>
</comment>
<dbReference type="Pfam" id="PF05697">
    <property type="entry name" value="Trigger_N"/>
    <property type="match status" value="1"/>
</dbReference>
<keyword evidence="10" id="KW-0131">Cell cycle</keyword>
<comment type="subcellular location">
    <subcellularLocation>
        <location evidence="2">Cytoplasm</location>
    </subcellularLocation>
</comment>
<protein>
    <recommendedName>
        <fullName evidence="5">Trigger factor</fullName>
        <ecNumber evidence="4">5.2.1.8</ecNumber>
    </recommendedName>
    <alternativeName>
        <fullName evidence="11">PPIase</fullName>
    </alternativeName>
</protein>
<dbReference type="InterPro" id="IPR027304">
    <property type="entry name" value="Trigger_fact/SurA_dom_sf"/>
</dbReference>
<reference evidence="15 16" key="1">
    <citation type="submission" date="2018-10" db="EMBL/GenBank/DDBJ databases">
        <title>Comparative functional genomics of the obligate endosymbiont Buchnera aphidicola.</title>
        <authorList>
            <person name="Chong R.A."/>
        </authorList>
    </citation>
    <scope>NUCLEOTIDE SEQUENCE [LARGE SCALE GENOMIC DNA]</scope>
    <source>
        <strain evidence="15 16">Aoe</strain>
    </source>
</reference>